<keyword evidence="2" id="KW-1185">Reference proteome</keyword>
<dbReference type="EMBL" id="CAXHTA020000002">
    <property type="protein sequence ID" value="CAL5219780.1"/>
    <property type="molecule type" value="Genomic_DNA"/>
</dbReference>
<proteinExistence type="predicted"/>
<evidence type="ECO:0000313" key="2">
    <source>
        <dbReference type="Proteomes" id="UP001497392"/>
    </source>
</evidence>
<name>A0ABP1FME6_9CHLO</name>
<organism evidence="1 2">
    <name type="scientific">Coccomyxa viridis</name>
    <dbReference type="NCBI Taxonomy" id="1274662"/>
    <lineage>
        <taxon>Eukaryota</taxon>
        <taxon>Viridiplantae</taxon>
        <taxon>Chlorophyta</taxon>
        <taxon>core chlorophytes</taxon>
        <taxon>Trebouxiophyceae</taxon>
        <taxon>Trebouxiophyceae incertae sedis</taxon>
        <taxon>Coccomyxaceae</taxon>
        <taxon>Coccomyxa</taxon>
    </lineage>
</organism>
<evidence type="ECO:0000313" key="1">
    <source>
        <dbReference type="EMBL" id="CAL5219780.1"/>
    </source>
</evidence>
<gene>
    <name evidence="1" type="primary">g1685</name>
    <name evidence="1" type="ORF">VP750_LOCUS1439</name>
</gene>
<comment type="caution">
    <text evidence="1">The sequence shown here is derived from an EMBL/GenBank/DDBJ whole genome shotgun (WGS) entry which is preliminary data.</text>
</comment>
<accession>A0ABP1FME6</accession>
<protein>
    <submittedName>
        <fullName evidence="1">G1685 protein</fullName>
    </submittedName>
</protein>
<dbReference type="Proteomes" id="UP001497392">
    <property type="component" value="Unassembled WGS sequence"/>
</dbReference>
<reference evidence="1 2" key="1">
    <citation type="submission" date="2024-06" db="EMBL/GenBank/DDBJ databases">
        <authorList>
            <person name="Kraege A."/>
            <person name="Thomma B."/>
        </authorList>
    </citation>
    <scope>NUCLEOTIDE SEQUENCE [LARGE SCALE GENOMIC DNA]</scope>
</reference>
<sequence length="78" mass="8357">MRKVQVSYDAMPEKESSRPGLSVLTVSLETYHEQIKAAKQSQTLLLGTIDDILTGLEKVKDLSSSCGGGKTAASQDES</sequence>